<organism evidence="1">
    <name type="scientific">Ranid herpesvirus 4</name>
    <dbReference type="NCBI Taxonomy" id="2849006"/>
    <lineage>
        <taxon>Viruses</taxon>
        <taxon>Duplodnaviria</taxon>
        <taxon>Heunggongvirae</taxon>
        <taxon>Peploviricota</taxon>
        <taxon>Herviviricetes</taxon>
        <taxon>Herpesvirales</taxon>
    </lineage>
</organism>
<reference evidence="1" key="1">
    <citation type="journal article" date="2021" name="Viruses">
        <title>Discovery and Characterization of Actively Replicating DNA and Retro-Transcribing Viruses in Lower Vertebrate Hosts Based on RNA Sequencing.</title>
        <authorList>
            <person name="Chen X.X."/>
            <person name="Wu W.C."/>
            <person name="Shi M."/>
        </authorList>
    </citation>
    <scope>NUCLEOTIDE SEQUENCE</scope>
    <source>
        <strain evidence="1">Cxx6</strain>
    </source>
</reference>
<protein>
    <submittedName>
        <fullName evidence="1">Uncharacterized protein</fullName>
    </submittedName>
</protein>
<sequence length="246" mass="28460">MTDCSCGLFSAPRLMSHTQIVHSLKHSLQDIDPPTLLTWQAALSEVDQWRTSQISLENVRALMAQLTNNIENLIRCLSNILLPETKQCVINTEDQDQEANQNSSYTPYRGAIALWFVSRYMILENESTLWTQSVFFGSVCMMSKMLYARIALTKLNLEECALFLSLCVPPADITNFNNWLTWIKEQLEDDFLRNVLFEQVHQLDISQAKFQQLQKAWQDINAVINIQLYKELVFCFFNIPSCKLLH</sequence>
<evidence type="ECO:0000313" key="1">
    <source>
        <dbReference type="EMBL" id="QWY26442.1"/>
    </source>
</evidence>
<reference evidence="1" key="2">
    <citation type="submission" date="2021-04" db="EMBL/GenBank/DDBJ databases">
        <authorList>
            <person name="Chen X."/>
            <person name="Shi M."/>
            <person name="Wu W."/>
        </authorList>
    </citation>
    <scope>NUCLEOTIDE SEQUENCE</scope>
    <source>
        <strain evidence="1">Cxx6</strain>
    </source>
</reference>
<name>A0A8F3CIG1_9VIRU</name>
<accession>A0A8F3CIG1</accession>
<dbReference type="EMBL" id="MZ244215">
    <property type="protein sequence ID" value="QWY26442.1"/>
    <property type="molecule type" value="Genomic_DNA"/>
</dbReference>
<proteinExistence type="predicted"/>